<dbReference type="PROSITE" id="PS51525">
    <property type="entry name" value="NET"/>
    <property type="match status" value="1"/>
</dbReference>
<keyword evidence="4" id="KW-1185">Reference proteome</keyword>
<proteinExistence type="predicted"/>
<feature type="region of interest" description="Disordered" evidence="1">
    <location>
        <begin position="98"/>
        <end position="129"/>
    </location>
</feature>
<dbReference type="Gene3D" id="1.20.1270.220">
    <property type="match status" value="1"/>
</dbReference>
<name>A0A2H5Q9H0_CITUN</name>
<sequence length="405" mass="45019">PLGASSVYGTILVVRSLPTPFLLSEELLEALRKDPFHARSLEEYVPSVLLCALLWPFIMSEASKSLLASTDHGQLGPIGPDYFGFYTREIMELLSQDEDPLPSTSRTSELTRKKCGGVRGKDTIDTSGRGNVSSFSNSIGAGFTDFKKERLRSLLRQGVFGLAPEVDEMLDPVIAMCQLQSQVRNRKCSPNVNEVACKGDAEQVPRKKLKTSIYSSHSSLKHGSCREGSVSNGIDSKSLDAALSEKEMSNFKKNCAHCHCQNTSQLTSPNRPKSLCDGCISSYGKDKDLHSDSNIGADKENGEVDDDLQFLLESDSSEVEETVKKYSDELFATLGHMEQKLEELLNTVVSRCRPMTRPEKQELRKLIQKLPQNNLARVVEIVQHSKLADSRPSDEYFVDLEKEKY</sequence>
<dbReference type="EMBL" id="BDQV01000265">
    <property type="protein sequence ID" value="GAY61287.1"/>
    <property type="molecule type" value="Genomic_DNA"/>
</dbReference>
<evidence type="ECO:0000259" key="2">
    <source>
        <dbReference type="PROSITE" id="PS51525"/>
    </source>
</evidence>
<organism evidence="3 4">
    <name type="scientific">Citrus unshiu</name>
    <name type="common">Satsuma mandarin</name>
    <name type="synonym">Citrus nobilis var. unshiu</name>
    <dbReference type="NCBI Taxonomy" id="55188"/>
    <lineage>
        <taxon>Eukaryota</taxon>
        <taxon>Viridiplantae</taxon>
        <taxon>Streptophyta</taxon>
        <taxon>Embryophyta</taxon>
        <taxon>Tracheophyta</taxon>
        <taxon>Spermatophyta</taxon>
        <taxon>Magnoliopsida</taxon>
        <taxon>eudicotyledons</taxon>
        <taxon>Gunneridae</taxon>
        <taxon>Pentapetalae</taxon>
        <taxon>rosids</taxon>
        <taxon>malvids</taxon>
        <taxon>Sapindales</taxon>
        <taxon>Rutaceae</taxon>
        <taxon>Aurantioideae</taxon>
        <taxon>Citrus</taxon>
    </lineage>
</organism>
<feature type="non-terminal residue" evidence="3">
    <location>
        <position position="405"/>
    </location>
</feature>
<evidence type="ECO:0000256" key="1">
    <source>
        <dbReference type="SAM" id="MobiDB-lite"/>
    </source>
</evidence>
<dbReference type="Pfam" id="PF17035">
    <property type="entry name" value="BET"/>
    <property type="match status" value="1"/>
</dbReference>
<dbReference type="InterPro" id="IPR038336">
    <property type="entry name" value="NET_sf"/>
</dbReference>
<reference evidence="3 4" key="1">
    <citation type="journal article" date="2017" name="Front. Genet.">
        <title>Draft sequencing of the heterozygous diploid genome of Satsuma (Citrus unshiu Marc.) using a hybrid assembly approach.</title>
        <authorList>
            <person name="Shimizu T."/>
            <person name="Tanizawa Y."/>
            <person name="Mochizuki T."/>
            <person name="Nagasaki H."/>
            <person name="Yoshioka T."/>
            <person name="Toyoda A."/>
            <person name="Fujiyama A."/>
            <person name="Kaminuma E."/>
            <person name="Nakamura Y."/>
        </authorList>
    </citation>
    <scope>NUCLEOTIDE SEQUENCE [LARGE SCALE GENOMIC DNA]</scope>
    <source>
        <strain evidence="4">cv. Miyagawa wase</strain>
    </source>
</reference>
<accession>A0A2H5Q9H0</accession>
<comment type="caution">
    <text evidence="3">The sequence shown here is derived from an EMBL/GenBank/DDBJ whole genome shotgun (WGS) entry which is preliminary data.</text>
</comment>
<dbReference type="Proteomes" id="UP000236630">
    <property type="component" value="Unassembled WGS sequence"/>
</dbReference>
<feature type="domain" description="NET" evidence="2">
    <location>
        <begin position="345"/>
        <end position="405"/>
    </location>
</feature>
<gene>
    <name evidence="3" type="ORF">CUMW_208780</name>
</gene>
<feature type="non-terminal residue" evidence="3">
    <location>
        <position position="1"/>
    </location>
</feature>
<evidence type="ECO:0000313" key="3">
    <source>
        <dbReference type="EMBL" id="GAY61287.1"/>
    </source>
</evidence>
<dbReference type="InterPro" id="IPR027353">
    <property type="entry name" value="NET_dom"/>
</dbReference>
<evidence type="ECO:0000313" key="4">
    <source>
        <dbReference type="Proteomes" id="UP000236630"/>
    </source>
</evidence>
<dbReference type="AlphaFoldDB" id="A0A2H5Q9H0"/>
<protein>
    <recommendedName>
        <fullName evidence="2">NET domain-containing protein</fullName>
    </recommendedName>
</protein>